<organism evidence="4 5">
    <name type="scientific">Chaetoceros tenuissimus</name>
    <dbReference type="NCBI Taxonomy" id="426638"/>
    <lineage>
        <taxon>Eukaryota</taxon>
        <taxon>Sar</taxon>
        <taxon>Stramenopiles</taxon>
        <taxon>Ochrophyta</taxon>
        <taxon>Bacillariophyta</taxon>
        <taxon>Coscinodiscophyceae</taxon>
        <taxon>Chaetocerotophycidae</taxon>
        <taxon>Chaetocerotales</taxon>
        <taxon>Chaetocerotaceae</taxon>
        <taxon>Chaetoceros</taxon>
    </lineage>
</organism>
<comment type="caution">
    <text evidence="4">The sequence shown here is derived from an EMBL/GenBank/DDBJ whole genome shotgun (WGS) entry which is preliminary data.</text>
</comment>
<sequence>MPMKPKSITDLILETVHTQEIVTPKVESFMLDYDYVEGCQHISTLVELLRILNNGTFGKYSDLESVVENKILALISDKDRNYILNQRSAFLESKNEADLAKDSLEEWVNSLNLDNCEQDEQLNQVLQSRKNILPPVRRLLSESNINHENQESPENVPPIKNIELAPTESTQNDNFESLDPIDRRYMAKREKEKGNEYFKEKNFQKALICYSNGIELDDSLAVLFANRALVHYRLGAMKEALNDCNRALEIDPSYTKARGRRGTVYMHVNRFEEAMNDFKICMGQNPDSIEYSKRFEEAKNRLESKARTKITIIEEEQDDDSVEEIYTPLGAKMS</sequence>
<proteinExistence type="predicted"/>
<dbReference type="EMBL" id="BLLK01000020">
    <property type="protein sequence ID" value="GFH45509.1"/>
    <property type="molecule type" value="Genomic_DNA"/>
</dbReference>
<dbReference type="PROSITE" id="PS50005">
    <property type="entry name" value="TPR"/>
    <property type="match status" value="2"/>
</dbReference>
<dbReference type="Gene3D" id="1.25.40.10">
    <property type="entry name" value="Tetratricopeptide repeat domain"/>
    <property type="match status" value="1"/>
</dbReference>
<dbReference type="InterPro" id="IPR047150">
    <property type="entry name" value="SGT"/>
</dbReference>
<evidence type="ECO:0000256" key="3">
    <source>
        <dbReference type="PROSITE-ProRule" id="PRU00339"/>
    </source>
</evidence>
<dbReference type="GO" id="GO:0016020">
    <property type="term" value="C:membrane"/>
    <property type="evidence" value="ECO:0007669"/>
    <property type="project" value="TreeGrafter"/>
</dbReference>
<gene>
    <name evidence="4" type="ORF">CTEN210_01983</name>
</gene>
<evidence type="ECO:0000313" key="4">
    <source>
        <dbReference type="EMBL" id="GFH45509.1"/>
    </source>
</evidence>
<keyword evidence="5" id="KW-1185">Reference proteome</keyword>
<dbReference type="SUPFAM" id="SSF48452">
    <property type="entry name" value="TPR-like"/>
    <property type="match status" value="1"/>
</dbReference>
<accession>A0AAD3CIN0</accession>
<dbReference type="GO" id="GO:0060090">
    <property type="term" value="F:molecular adaptor activity"/>
    <property type="evidence" value="ECO:0007669"/>
    <property type="project" value="TreeGrafter"/>
</dbReference>
<dbReference type="InterPro" id="IPR019734">
    <property type="entry name" value="TPR_rpt"/>
</dbReference>
<evidence type="ECO:0000256" key="1">
    <source>
        <dbReference type="ARBA" id="ARBA00022737"/>
    </source>
</evidence>
<protein>
    <submittedName>
        <fullName evidence="4">Uncharacterized protein</fullName>
    </submittedName>
</protein>
<keyword evidence="2 3" id="KW-0802">TPR repeat</keyword>
<dbReference type="PANTHER" id="PTHR45831:SF2">
    <property type="entry name" value="LD24721P"/>
    <property type="match status" value="1"/>
</dbReference>
<name>A0AAD3CIN0_9STRA</name>
<dbReference type="GO" id="GO:0006620">
    <property type="term" value="P:post-translational protein targeting to endoplasmic reticulum membrane"/>
    <property type="evidence" value="ECO:0007669"/>
    <property type="project" value="TreeGrafter"/>
</dbReference>
<dbReference type="SMART" id="SM00028">
    <property type="entry name" value="TPR"/>
    <property type="match status" value="3"/>
</dbReference>
<dbReference type="InterPro" id="IPR011990">
    <property type="entry name" value="TPR-like_helical_dom_sf"/>
</dbReference>
<dbReference type="AlphaFoldDB" id="A0AAD3CIN0"/>
<evidence type="ECO:0000313" key="5">
    <source>
        <dbReference type="Proteomes" id="UP001054902"/>
    </source>
</evidence>
<dbReference type="GO" id="GO:0072380">
    <property type="term" value="C:TRC complex"/>
    <property type="evidence" value="ECO:0007669"/>
    <property type="project" value="TreeGrafter"/>
</dbReference>
<dbReference type="Proteomes" id="UP001054902">
    <property type="component" value="Unassembled WGS sequence"/>
</dbReference>
<dbReference type="Pfam" id="PF00515">
    <property type="entry name" value="TPR_1"/>
    <property type="match status" value="1"/>
</dbReference>
<evidence type="ECO:0000256" key="2">
    <source>
        <dbReference type="ARBA" id="ARBA00022803"/>
    </source>
</evidence>
<keyword evidence="1" id="KW-0677">Repeat</keyword>
<reference evidence="4 5" key="1">
    <citation type="journal article" date="2021" name="Sci. Rep.">
        <title>The genome of the diatom Chaetoceros tenuissimus carries an ancient integrated fragment of an extant virus.</title>
        <authorList>
            <person name="Hongo Y."/>
            <person name="Kimura K."/>
            <person name="Takaki Y."/>
            <person name="Yoshida Y."/>
            <person name="Baba S."/>
            <person name="Kobayashi G."/>
            <person name="Nagasaki K."/>
            <person name="Hano T."/>
            <person name="Tomaru Y."/>
        </authorList>
    </citation>
    <scope>NUCLEOTIDE SEQUENCE [LARGE SCALE GENOMIC DNA]</scope>
    <source>
        <strain evidence="4 5">NIES-3715</strain>
    </source>
</reference>
<dbReference type="PANTHER" id="PTHR45831">
    <property type="entry name" value="LD24721P"/>
    <property type="match status" value="1"/>
</dbReference>
<feature type="repeat" description="TPR" evidence="3">
    <location>
        <begin position="221"/>
        <end position="254"/>
    </location>
</feature>
<feature type="repeat" description="TPR" evidence="3">
    <location>
        <begin position="255"/>
        <end position="288"/>
    </location>
</feature>